<accession>A0A4Y5FH28</accession>
<reference evidence="1" key="1">
    <citation type="submission" date="2019-02" db="EMBL/GenBank/DDBJ databases">
        <title>Isolation of virulent Lactobacillus brevis phages.</title>
        <authorList>
            <person name="Feyereisen M."/>
            <person name="Mahony J."/>
            <person name="O'Sullivan T."/>
            <person name="van Sinderen D."/>
        </authorList>
    </citation>
    <scope>NUCLEOTIDE SEQUENCE [LARGE SCALE GENOMIC DNA]</scope>
</reference>
<evidence type="ECO:0000313" key="2">
    <source>
        <dbReference type="Proteomes" id="UP000306187"/>
    </source>
</evidence>
<evidence type="ECO:0000313" key="1">
    <source>
        <dbReference type="EMBL" id="QBJ03808.1"/>
    </source>
</evidence>
<proteinExistence type="predicted"/>
<gene>
    <name evidence="1" type="ORF">SAC12B_0019</name>
</gene>
<name>A0A4Y5FH28_9CAUD</name>
<protein>
    <submittedName>
        <fullName evidence="1">Uncharacterized protein</fullName>
    </submittedName>
</protein>
<organism evidence="1 2">
    <name type="scientific">Lactobacillus phage SAC12B</name>
    <dbReference type="NCBI Taxonomy" id="2510941"/>
    <lineage>
        <taxon>Viruses</taxon>
        <taxon>Duplodnaviria</taxon>
        <taxon>Heunggongvirae</taxon>
        <taxon>Uroviricota</taxon>
        <taxon>Caudoviricetes</taxon>
        <taxon>Herelleviridae</taxon>
        <taxon>Tybeckvirus</taxon>
        <taxon>Tybeckvirus SAC12B</taxon>
    </lineage>
</organism>
<keyword evidence="2" id="KW-1185">Reference proteome</keyword>
<dbReference type="EMBL" id="MK504446">
    <property type="protein sequence ID" value="QBJ03808.1"/>
    <property type="molecule type" value="Genomic_DNA"/>
</dbReference>
<dbReference type="Proteomes" id="UP000306187">
    <property type="component" value="Segment"/>
</dbReference>
<sequence length="164" mass="19237">MDLLLASIRRILMKKIDISKLTENGLYHVYYKLVDNKVNEILSKKDGELTSQDIIDYQHTQFEVLHIEDIANPVKDIKVEELPKDMPLGDYLALLDKHEADLDRYDWFEGLLACFPTDVLTHLERLWINKEIPGLSDKQVYYLIKKKESQLAEEVAFLKEFLNN</sequence>